<evidence type="ECO:0000256" key="1">
    <source>
        <dbReference type="ARBA" id="ARBA00022679"/>
    </source>
</evidence>
<dbReference type="GO" id="GO:0009401">
    <property type="term" value="P:phosphoenolpyruvate-dependent sugar phosphotransferase system"/>
    <property type="evidence" value="ECO:0007669"/>
    <property type="project" value="InterPro"/>
</dbReference>
<dbReference type="PROSITE" id="PS00372">
    <property type="entry name" value="PTS_EIIA_TYPE_2_HIS"/>
    <property type="match status" value="1"/>
</dbReference>
<dbReference type="InterPro" id="IPR016152">
    <property type="entry name" value="PTrfase/Anion_transptr"/>
</dbReference>
<dbReference type="Proteomes" id="UP000034076">
    <property type="component" value="Unassembled WGS sequence"/>
</dbReference>
<evidence type="ECO:0000256" key="3">
    <source>
        <dbReference type="ARBA" id="ARBA00023163"/>
    </source>
</evidence>
<dbReference type="PANTHER" id="PTHR30185">
    <property type="entry name" value="CRYPTIC BETA-GLUCOSIDE BGL OPERON ANTITERMINATOR"/>
    <property type="match status" value="1"/>
</dbReference>
<keyword evidence="1 6" id="KW-0808">Transferase</keyword>
<dbReference type="InterPro" id="IPR002178">
    <property type="entry name" value="PTS_EIIA_type-2_dom"/>
</dbReference>
<dbReference type="InterPro" id="IPR001034">
    <property type="entry name" value="DeoR_HTH"/>
</dbReference>
<keyword evidence="2" id="KW-0805">Transcription regulation</keyword>
<evidence type="ECO:0000259" key="5">
    <source>
        <dbReference type="PROSITE" id="PS51099"/>
    </source>
</evidence>
<dbReference type="PROSITE" id="PS51094">
    <property type="entry name" value="PTS_EIIA_TYPE_2"/>
    <property type="match status" value="1"/>
</dbReference>
<dbReference type="SUPFAM" id="SSF55804">
    <property type="entry name" value="Phoshotransferase/anion transport protein"/>
    <property type="match status" value="1"/>
</dbReference>
<dbReference type="InterPro" id="IPR036390">
    <property type="entry name" value="WH_DNA-bd_sf"/>
</dbReference>
<comment type="caution">
    <text evidence="6">The sequence shown here is derived from an EMBL/GenBank/DDBJ whole genome shotgun (WGS) entry which is preliminary data.</text>
</comment>
<dbReference type="PATRIC" id="fig|270498.16.peg.1081"/>
<dbReference type="AlphaFoldDB" id="A0A0M2NJT2"/>
<dbReference type="STRING" id="270498.CHK_1812"/>
<keyword evidence="3" id="KW-0804">Transcription</keyword>
<organism evidence="6 7">
    <name type="scientific">Christensenella hongkongensis</name>
    <dbReference type="NCBI Taxonomy" id="270498"/>
    <lineage>
        <taxon>Bacteria</taxon>
        <taxon>Bacillati</taxon>
        <taxon>Bacillota</taxon>
        <taxon>Clostridia</taxon>
        <taxon>Christensenellales</taxon>
        <taxon>Christensenellaceae</taxon>
        <taxon>Christensenella</taxon>
    </lineage>
</organism>
<dbReference type="CDD" id="cd05568">
    <property type="entry name" value="PTS_IIB_bgl_like"/>
    <property type="match status" value="1"/>
</dbReference>
<dbReference type="InterPro" id="IPR036388">
    <property type="entry name" value="WH-like_DNA-bd_sf"/>
</dbReference>
<dbReference type="EMBL" id="LAYJ01000102">
    <property type="protein sequence ID" value="KKI50697.1"/>
    <property type="molecule type" value="Genomic_DNA"/>
</dbReference>
<dbReference type="Gene3D" id="3.40.50.2300">
    <property type="match status" value="1"/>
</dbReference>
<dbReference type="Pfam" id="PF00359">
    <property type="entry name" value="PTS_EIIA_2"/>
    <property type="match status" value="1"/>
</dbReference>
<dbReference type="OrthoDB" id="3175596at2"/>
<dbReference type="PANTHER" id="PTHR30185:SF18">
    <property type="entry name" value="TRANSCRIPTIONAL REGULATOR MTLR"/>
    <property type="match status" value="1"/>
</dbReference>
<dbReference type="InterPro" id="IPR036095">
    <property type="entry name" value="PTS_EIIB-like_sf"/>
</dbReference>
<dbReference type="Gene3D" id="3.40.930.10">
    <property type="entry name" value="Mannitol-specific EII, Chain A"/>
    <property type="match status" value="1"/>
</dbReference>
<gene>
    <name evidence="6" type="ORF">CHK_1812</name>
</gene>
<evidence type="ECO:0000313" key="6">
    <source>
        <dbReference type="EMBL" id="KKI50697.1"/>
    </source>
</evidence>
<accession>A0A0M2NJT2</accession>
<dbReference type="InterPro" id="IPR013011">
    <property type="entry name" value="PTS_EIIB_2"/>
</dbReference>
<feature type="domain" description="PTS EIIB type-2" evidence="5">
    <location>
        <begin position="409"/>
        <end position="499"/>
    </location>
</feature>
<dbReference type="SUPFAM" id="SSF52794">
    <property type="entry name" value="PTS system IIB component-like"/>
    <property type="match status" value="1"/>
</dbReference>
<name>A0A0M2NJT2_9FIRM</name>
<dbReference type="RefSeq" id="WP_052740472.1">
    <property type="nucleotide sequence ID" value="NZ_LAYJ01000102.1"/>
</dbReference>
<dbReference type="GO" id="GO:0003700">
    <property type="term" value="F:DNA-binding transcription factor activity"/>
    <property type="evidence" value="ECO:0007669"/>
    <property type="project" value="InterPro"/>
</dbReference>
<keyword evidence="7" id="KW-1185">Reference proteome</keyword>
<dbReference type="GO" id="GO:0008982">
    <property type="term" value="F:protein-N(PI)-phosphohistidine-sugar phosphotransferase activity"/>
    <property type="evidence" value="ECO:0007669"/>
    <property type="project" value="InterPro"/>
</dbReference>
<feature type="domain" description="PTS EIIA type-2" evidence="4">
    <location>
        <begin position="546"/>
        <end position="689"/>
    </location>
</feature>
<dbReference type="Gene3D" id="1.10.10.10">
    <property type="entry name" value="Winged helix-like DNA-binding domain superfamily/Winged helix DNA-binding domain"/>
    <property type="match status" value="2"/>
</dbReference>
<protein>
    <submittedName>
        <fullName evidence="6">Ascorbate-specific PTS system, EIIA component</fullName>
        <ecNumber evidence="6">2.7.1.-</ecNumber>
    </submittedName>
</protein>
<dbReference type="CDD" id="cd00211">
    <property type="entry name" value="PTS_IIA_fru"/>
    <property type="match status" value="1"/>
</dbReference>
<evidence type="ECO:0000313" key="7">
    <source>
        <dbReference type="Proteomes" id="UP000034076"/>
    </source>
</evidence>
<dbReference type="EC" id="2.7.1.-" evidence="6"/>
<dbReference type="SUPFAM" id="SSF46785">
    <property type="entry name" value="Winged helix' DNA-binding domain"/>
    <property type="match status" value="1"/>
</dbReference>
<sequence>MLSQKCAQIISYLCQQANGEEFVRVEELAKKYNVSERTIRYDIDKIDYFLKKNSFHELLREKGLGIRLDESPENIRKIKQTMLESNLQNYVMTKQERVVFIVMMLFDAEGFIKYDEIADKFFVSRKTAIEDVRSLKDDIGEDSLQSTKYGIMLHVDEPKRRRVVIDYALSVFTPLELWEITQDIFSNISIVIERKWRKMMDGKFVDTCGKVLRETENKNKKLLTDDYYYLVVILTALSLSRAAQGFTAGGAEYSGEDAFLNEFFDGVQASLKMEISANERAFIESEVKRILQPDGSEGIEIKADLIAEQFIIRISDLTDEKYYMDQTLRQSLRQHFERALKTTVKARAVTGTFDEYVKKNKELFGEVRRLLDEINAFDAVVDKESEAVLVMLHFLAASERKLSKFNDKYRVLVVCLNGIGTAKMISAIMQRHFPEVEIIDTASLHRVDELVEKEQPDFILSTVPVNSRNITVIEVHSMLSGNDIEKIRSFIKAHPQKSSRGQQNVFERLIDAIGETCDIRDIIALESKLKNILNLEKPQRERKLRDMLTPQTIQVGALAADWEEAVRVSAQPLLELGLIEQSYVDAMVDNIIEMGPYVVIAPGIAMPHALPENGVNQSCIGLAVLQKEVEFGNAANDPVKLIFSMGSRDGKEHMNALAELINVISDKALVRGIENAHTKEEVMELLHEFWQE</sequence>
<dbReference type="Pfam" id="PF08220">
    <property type="entry name" value="HTH_DeoR"/>
    <property type="match status" value="1"/>
</dbReference>
<dbReference type="PROSITE" id="PS51099">
    <property type="entry name" value="PTS_EIIB_TYPE_2"/>
    <property type="match status" value="1"/>
</dbReference>
<evidence type="ECO:0000256" key="2">
    <source>
        <dbReference type="ARBA" id="ARBA00023015"/>
    </source>
</evidence>
<proteinExistence type="predicted"/>
<dbReference type="InterPro" id="IPR050661">
    <property type="entry name" value="BglG_antiterminators"/>
</dbReference>
<reference evidence="6 7" key="1">
    <citation type="submission" date="2015-04" db="EMBL/GenBank/DDBJ databases">
        <title>Draft genome sequence of bacteremic isolate Catabacter hongkongensis type strain HKU16T.</title>
        <authorList>
            <person name="Lau S.K."/>
            <person name="Teng J.L."/>
            <person name="Huang Y."/>
            <person name="Curreem S.O."/>
            <person name="Tsui S.K."/>
            <person name="Woo P.C."/>
        </authorList>
    </citation>
    <scope>NUCLEOTIDE SEQUENCE [LARGE SCALE GENOMIC DNA]</scope>
    <source>
        <strain evidence="6 7">HKU16</strain>
    </source>
</reference>
<evidence type="ECO:0000259" key="4">
    <source>
        <dbReference type="PROSITE" id="PS51094"/>
    </source>
</evidence>